<sequence length="152" mass="17864">MRKIIVFVLVMLVLLSCEQKSERTEINCVFQLPGKDVFVKTSKRKGGKFVIFFALDSLMLKNSQDSIEFQTGGYIYMFMDTTNVYIKEYAAPIQHIQHQHFNFQMISFSDYDRFSENGKQIEPYSYINIDTREYHVAVDQQVIRKGELYGGW</sequence>
<dbReference type="EMBL" id="AGXS01000020">
    <property type="protein sequence ID" value="EIY47924.1"/>
    <property type="molecule type" value="Genomic_DNA"/>
</dbReference>
<dbReference type="RefSeq" id="WP_007486178.1">
    <property type="nucleotide sequence ID" value="NZ_JH724315.1"/>
</dbReference>
<protein>
    <submittedName>
        <fullName evidence="1">Uncharacterized protein</fullName>
    </submittedName>
</protein>
<evidence type="ECO:0000313" key="1">
    <source>
        <dbReference type="EMBL" id="EIY47924.1"/>
    </source>
</evidence>
<dbReference type="AlphaFoldDB" id="I9GM75"/>
<keyword evidence="2" id="KW-1185">Reference proteome</keyword>
<comment type="caution">
    <text evidence="1">The sequence shown here is derived from an EMBL/GenBank/DDBJ whole genome shotgun (WGS) entry which is preliminary data.</text>
</comment>
<gene>
    <name evidence="1" type="ORF">HMPREF1068_03003</name>
</gene>
<dbReference type="PATRIC" id="fig|997884.3.peg.3080"/>
<dbReference type="PROSITE" id="PS51257">
    <property type="entry name" value="PROKAR_LIPOPROTEIN"/>
    <property type="match status" value="1"/>
</dbReference>
<evidence type="ECO:0000313" key="2">
    <source>
        <dbReference type="Proteomes" id="UP000003089"/>
    </source>
</evidence>
<organism evidence="1 2">
    <name type="scientific">Bacteroides nordii CL02T12C05</name>
    <dbReference type="NCBI Taxonomy" id="997884"/>
    <lineage>
        <taxon>Bacteria</taxon>
        <taxon>Pseudomonadati</taxon>
        <taxon>Bacteroidota</taxon>
        <taxon>Bacteroidia</taxon>
        <taxon>Bacteroidales</taxon>
        <taxon>Bacteroidaceae</taxon>
        <taxon>Bacteroides</taxon>
    </lineage>
</organism>
<accession>I9GM75</accession>
<dbReference type="Proteomes" id="UP000003089">
    <property type="component" value="Unassembled WGS sequence"/>
</dbReference>
<dbReference type="HOGENOM" id="CLU_134477_0_0_10"/>
<proteinExistence type="predicted"/>
<dbReference type="STRING" id="997884.HMPREF1068_03003"/>
<reference evidence="1 2" key="1">
    <citation type="submission" date="2012-02" db="EMBL/GenBank/DDBJ databases">
        <title>The Genome Sequence of Bacteroides nordii CL02T12C05.</title>
        <authorList>
            <consortium name="The Broad Institute Genome Sequencing Platform"/>
            <person name="Earl A."/>
            <person name="Ward D."/>
            <person name="Feldgarden M."/>
            <person name="Gevers D."/>
            <person name="Zitomersky N.L."/>
            <person name="Coyne M.J."/>
            <person name="Comstock L.E."/>
            <person name="Young S.K."/>
            <person name="Zeng Q."/>
            <person name="Gargeya S."/>
            <person name="Fitzgerald M."/>
            <person name="Haas B."/>
            <person name="Abouelleil A."/>
            <person name="Alvarado L."/>
            <person name="Arachchi H.M."/>
            <person name="Berlin A."/>
            <person name="Chapman S.B."/>
            <person name="Gearin G."/>
            <person name="Goldberg J."/>
            <person name="Griggs A."/>
            <person name="Gujja S."/>
            <person name="Hansen M."/>
            <person name="Heiman D."/>
            <person name="Howarth C."/>
            <person name="Larimer J."/>
            <person name="Lui A."/>
            <person name="MacDonald P.J.P."/>
            <person name="McCowen C."/>
            <person name="Montmayeur A."/>
            <person name="Murphy C."/>
            <person name="Neiman D."/>
            <person name="Pearson M."/>
            <person name="Priest M."/>
            <person name="Roberts A."/>
            <person name="Saif S."/>
            <person name="Shea T."/>
            <person name="Sisk P."/>
            <person name="Stolte C."/>
            <person name="Sykes S."/>
            <person name="Wortman J."/>
            <person name="Nusbaum C."/>
            <person name="Birren B."/>
        </authorList>
    </citation>
    <scope>NUCLEOTIDE SEQUENCE [LARGE SCALE GENOMIC DNA]</scope>
    <source>
        <strain evidence="1 2">CL02T12C05</strain>
    </source>
</reference>
<name>I9GM75_9BACE</name>
<dbReference type="eggNOG" id="ENOG5033MM8">
    <property type="taxonomic scope" value="Bacteria"/>
</dbReference>